<accession>A0ABQ0RLL3</accession>
<dbReference type="Proteomes" id="UP000316242">
    <property type="component" value="Unassembled WGS sequence"/>
</dbReference>
<dbReference type="SUPFAM" id="SSF52833">
    <property type="entry name" value="Thioredoxin-like"/>
    <property type="match status" value="1"/>
</dbReference>
<dbReference type="CDD" id="cd02976">
    <property type="entry name" value="NrdH"/>
    <property type="match status" value="1"/>
</dbReference>
<sequence length="93" mass="10497">MSKLVTLYTKPGSCGQCTATIRALNKAEIPFQEIVVNPSDKESIDELRRIAKQLGESATMPYVLVLDRDTEDIKGWFGFQPDKIKDLKKELQP</sequence>
<organism evidence="2 3">
    <name type="scientific">Glutamicibacter nicotianae</name>
    <name type="common">Arthrobacter nicotianae</name>
    <dbReference type="NCBI Taxonomy" id="37929"/>
    <lineage>
        <taxon>Bacteria</taxon>
        <taxon>Bacillati</taxon>
        <taxon>Actinomycetota</taxon>
        <taxon>Actinomycetes</taxon>
        <taxon>Micrococcales</taxon>
        <taxon>Micrococcaceae</taxon>
        <taxon>Glutamicibacter</taxon>
    </lineage>
</organism>
<dbReference type="PROSITE" id="PS51354">
    <property type="entry name" value="GLUTAREDOXIN_2"/>
    <property type="match status" value="1"/>
</dbReference>
<keyword evidence="3" id="KW-1185">Reference proteome</keyword>
<feature type="domain" description="Glutaredoxin" evidence="1">
    <location>
        <begin position="5"/>
        <end position="65"/>
    </location>
</feature>
<dbReference type="Gene3D" id="3.40.30.10">
    <property type="entry name" value="Glutaredoxin"/>
    <property type="match status" value="1"/>
</dbReference>
<evidence type="ECO:0000313" key="2">
    <source>
        <dbReference type="EMBL" id="GEC12711.1"/>
    </source>
</evidence>
<dbReference type="RefSeq" id="WP_141357641.1">
    <property type="nucleotide sequence ID" value="NZ_BAAAWM010000001.1"/>
</dbReference>
<gene>
    <name evidence="2" type="ORF">ANI01nite_19140</name>
</gene>
<dbReference type="InterPro" id="IPR002109">
    <property type="entry name" value="Glutaredoxin"/>
</dbReference>
<dbReference type="Pfam" id="PF00462">
    <property type="entry name" value="Glutaredoxin"/>
    <property type="match status" value="1"/>
</dbReference>
<dbReference type="EMBL" id="BJNE01000007">
    <property type="protein sequence ID" value="GEC12711.1"/>
    <property type="molecule type" value="Genomic_DNA"/>
</dbReference>
<comment type="caution">
    <text evidence="2">The sequence shown here is derived from an EMBL/GenBank/DDBJ whole genome shotgun (WGS) entry which is preliminary data.</text>
</comment>
<reference evidence="2 3" key="1">
    <citation type="submission" date="2019-06" db="EMBL/GenBank/DDBJ databases">
        <title>Whole genome shotgun sequence of Glutamicibacter nicotianae NBRC 14234.</title>
        <authorList>
            <person name="Hosoyama A."/>
            <person name="Uohara A."/>
            <person name="Ohji S."/>
            <person name="Ichikawa N."/>
        </authorList>
    </citation>
    <scope>NUCLEOTIDE SEQUENCE [LARGE SCALE GENOMIC DNA]</scope>
    <source>
        <strain evidence="2 3">NBRC 14234</strain>
    </source>
</reference>
<evidence type="ECO:0000259" key="1">
    <source>
        <dbReference type="Pfam" id="PF00462"/>
    </source>
</evidence>
<name>A0ABQ0RLL3_GLUNI</name>
<protein>
    <recommendedName>
        <fullName evidence="1">Glutaredoxin domain-containing protein</fullName>
    </recommendedName>
</protein>
<evidence type="ECO:0000313" key="3">
    <source>
        <dbReference type="Proteomes" id="UP000316242"/>
    </source>
</evidence>
<dbReference type="InterPro" id="IPR036249">
    <property type="entry name" value="Thioredoxin-like_sf"/>
</dbReference>
<proteinExistence type="predicted"/>